<feature type="transmembrane region" description="Helical" evidence="8">
    <location>
        <begin position="90"/>
        <end position="113"/>
    </location>
</feature>
<dbReference type="Pfam" id="PF00209">
    <property type="entry name" value="SNF"/>
    <property type="match status" value="1"/>
</dbReference>
<dbReference type="Proteomes" id="UP000677054">
    <property type="component" value="Unassembled WGS sequence"/>
</dbReference>
<dbReference type="InterPro" id="IPR000175">
    <property type="entry name" value="Na/ntran_symport"/>
</dbReference>
<evidence type="ECO:0000256" key="5">
    <source>
        <dbReference type="ARBA" id="ARBA00022847"/>
    </source>
</evidence>
<dbReference type="PANTHER" id="PTHR11616:SF240">
    <property type="entry name" value="BLOATED TUBULES, ISOFORM B-RELATED"/>
    <property type="match status" value="1"/>
</dbReference>
<keyword evidence="7 8" id="KW-0472">Membrane</keyword>
<evidence type="ECO:0000256" key="1">
    <source>
        <dbReference type="ARBA" id="ARBA00004141"/>
    </source>
</evidence>
<dbReference type="EMBL" id="LR903886">
    <property type="protein sequence ID" value="CAD7252380.1"/>
    <property type="molecule type" value="Genomic_DNA"/>
</dbReference>
<keyword evidence="5" id="KW-0769">Symport</keyword>
<dbReference type="InterPro" id="IPR037272">
    <property type="entry name" value="SNS_sf"/>
</dbReference>
<feature type="non-terminal residue" evidence="9">
    <location>
        <position position="1"/>
    </location>
</feature>
<dbReference type="PANTHER" id="PTHR11616">
    <property type="entry name" value="SODIUM/CHLORIDE DEPENDENT TRANSPORTER"/>
    <property type="match status" value="1"/>
</dbReference>
<evidence type="ECO:0000256" key="2">
    <source>
        <dbReference type="ARBA" id="ARBA00006459"/>
    </source>
</evidence>
<evidence type="ECO:0000256" key="4">
    <source>
        <dbReference type="ARBA" id="ARBA00022692"/>
    </source>
</evidence>
<protein>
    <submittedName>
        <fullName evidence="9">Uncharacterized protein</fullName>
    </submittedName>
</protein>
<gene>
    <name evidence="9" type="ORF">DSTB1V02_LOCUS12138</name>
</gene>
<reference evidence="9" key="1">
    <citation type="submission" date="2020-11" db="EMBL/GenBank/DDBJ databases">
        <authorList>
            <person name="Tran Van P."/>
        </authorList>
    </citation>
    <scope>NUCLEOTIDE SEQUENCE</scope>
</reference>
<keyword evidence="10" id="KW-1185">Reference proteome</keyword>
<dbReference type="EMBL" id="CAJPEV010004369">
    <property type="protein sequence ID" value="CAG0901669.1"/>
    <property type="molecule type" value="Genomic_DNA"/>
</dbReference>
<dbReference type="SUPFAM" id="SSF161070">
    <property type="entry name" value="SNF-like"/>
    <property type="match status" value="1"/>
</dbReference>
<feature type="transmembrane region" description="Helical" evidence="8">
    <location>
        <begin position="55"/>
        <end position="78"/>
    </location>
</feature>
<dbReference type="GO" id="GO:0005886">
    <property type="term" value="C:plasma membrane"/>
    <property type="evidence" value="ECO:0007669"/>
    <property type="project" value="TreeGrafter"/>
</dbReference>
<evidence type="ECO:0000256" key="3">
    <source>
        <dbReference type="ARBA" id="ARBA00022448"/>
    </source>
</evidence>
<feature type="transmembrane region" description="Helical" evidence="8">
    <location>
        <begin position="6"/>
        <end position="26"/>
    </location>
</feature>
<comment type="similarity">
    <text evidence="2">Belongs to the sodium:neurotransmitter symporter (SNF) (TC 2.A.22) family.</text>
</comment>
<proteinExistence type="inferred from homology"/>
<evidence type="ECO:0000313" key="9">
    <source>
        <dbReference type="EMBL" id="CAD7252380.1"/>
    </source>
</evidence>
<dbReference type="GO" id="GO:0006865">
    <property type="term" value="P:amino acid transport"/>
    <property type="evidence" value="ECO:0007669"/>
    <property type="project" value="TreeGrafter"/>
</dbReference>
<feature type="transmembrane region" description="Helical" evidence="8">
    <location>
        <begin position="133"/>
        <end position="158"/>
    </location>
</feature>
<accession>A0A7R9FRU6</accession>
<keyword evidence="6 8" id="KW-1133">Transmembrane helix</keyword>
<organism evidence="9">
    <name type="scientific">Darwinula stevensoni</name>
    <dbReference type="NCBI Taxonomy" id="69355"/>
    <lineage>
        <taxon>Eukaryota</taxon>
        <taxon>Metazoa</taxon>
        <taxon>Ecdysozoa</taxon>
        <taxon>Arthropoda</taxon>
        <taxon>Crustacea</taxon>
        <taxon>Oligostraca</taxon>
        <taxon>Ostracoda</taxon>
        <taxon>Podocopa</taxon>
        <taxon>Podocopida</taxon>
        <taxon>Darwinulocopina</taxon>
        <taxon>Darwinuloidea</taxon>
        <taxon>Darwinulidae</taxon>
        <taxon>Darwinula</taxon>
    </lineage>
</organism>
<evidence type="ECO:0000256" key="6">
    <source>
        <dbReference type="ARBA" id="ARBA00022989"/>
    </source>
</evidence>
<evidence type="ECO:0000313" key="10">
    <source>
        <dbReference type="Proteomes" id="UP000677054"/>
    </source>
</evidence>
<keyword evidence="4 8" id="KW-0812">Transmembrane</keyword>
<evidence type="ECO:0000256" key="8">
    <source>
        <dbReference type="SAM" id="Phobius"/>
    </source>
</evidence>
<dbReference type="PROSITE" id="PS50267">
    <property type="entry name" value="NA_NEUROTRAN_SYMP_3"/>
    <property type="match status" value="1"/>
</dbReference>
<keyword evidence="3" id="KW-0813">Transport</keyword>
<evidence type="ECO:0000256" key="7">
    <source>
        <dbReference type="ARBA" id="ARBA00023136"/>
    </source>
</evidence>
<name>A0A7R9FRU6_9CRUS</name>
<dbReference type="AlphaFoldDB" id="A0A7R9FRU6"/>
<dbReference type="GO" id="GO:0035725">
    <property type="term" value="P:sodium ion transmembrane transport"/>
    <property type="evidence" value="ECO:0007669"/>
    <property type="project" value="TreeGrafter"/>
</dbReference>
<sequence>VWEQALSQILMSLSVGGGGLITLASYNRFQYNLIRWGATYIMNFMDYYATAPRQLFTQMVMLWAVMYCFGIENFLSALKAMTGFNPGLTLKSYLVTLYTAIIPSILVGIFIWSCSYVNPLVIAGYEYPAFARVLGWFTAFLTVSAIPFAAFYQTFWGFRHVPWRQRWRVLTTPTERFYANQLAFAKGAPLSSNDVDNRDNELQLLDVPSK</sequence>
<dbReference type="GO" id="GO:0015293">
    <property type="term" value="F:symporter activity"/>
    <property type="evidence" value="ECO:0007669"/>
    <property type="project" value="UniProtKB-KW"/>
</dbReference>
<comment type="subcellular location">
    <subcellularLocation>
        <location evidence="1">Membrane</location>
        <topology evidence="1">Multi-pass membrane protein</topology>
    </subcellularLocation>
</comment>